<dbReference type="AlphaFoldDB" id="A0A7S3XXQ7"/>
<protein>
    <submittedName>
        <fullName evidence="3">Uncharacterized protein</fullName>
    </submittedName>
</protein>
<keyword evidence="2" id="KW-0472">Membrane</keyword>
<dbReference type="EMBL" id="HBIU01030176">
    <property type="protein sequence ID" value="CAE0635177.1"/>
    <property type="molecule type" value="Transcribed_RNA"/>
</dbReference>
<reference evidence="3" key="1">
    <citation type="submission" date="2021-01" db="EMBL/GenBank/DDBJ databases">
        <authorList>
            <person name="Corre E."/>
            <person name="Pelletier E."/>
            <person name="Niang G."/>
            <person name="Scheremetjew M."/>
            <person name="Finn R."/>
            <person name="Kale V."/>
            <person name="Holt S."/>
            <person name="Cochrane G."/>
            <person name="Meng A."/>
            <person name="Brown T."/>
            <person name="Cohen L."/>
        </authorList>
    </citation>
    <scope>NUCLEOTIDE SEQUENCE</scope>
    <source>
        <strain evidence="3">CCMP3107</strain>
    </source>
</reference>
<feature type="transmembrane region" description="Helical" evidence="2">
    <location>
        <begin position="128"/>
        <end position="147"/>
    </location>
</feature>
<keyword evidence="2" id="KW-0812">Transmembrane</keyword>
<feature type="region of interest" description="Disordered" evidence="1">
    <location>
        <begin position="1"/>
        <end position="31"/>
    </location>
</feature>
<accession>A0A7S3XXQ7</accession>
<organism evidence="3">
    <name type="scientific">Heterosigma akashiwo</name>
    <name type="common">Chromophytic alga</name>
    <name type="synonym">Heterosigma carterae</name>
    <dbReference type="NCBI Taxonomy" id="2829"/>
    <lineage>
        <taxon>Eukaryota</taxon>
        <taxon>Sar</taxon>
        <taxon>Stramenopiles</taxon>
        <taxon>Ochrophyta</taxon>
        <taxon>Raphidophyceae</taxon>
        <taxon>Chattonellales</taxon>
        <taxon>Chattonellaceae</taxon>
        <taxon>Heterosigma</taxon>
    </lineage>
</organism>
<feature type="compositionally biased region" description="Basic and acidic residues" evidence="1">
    <location>
        <begin position="19"/>
        <end position="31"/>
    </location>
</feature>
<keyword evidence="2" id="KW-1133">Transmembrane helix</keyword>
<feature type="transmembrane region" description="Helical" evidence="2">
    <location>
        <begin position="177"/>
        <end position="195"/>
    </location>
</feature>
<sequence length="260" mass="29878">MKSLGPGLAIGGDASESSFKQEQERERLEDQQVMRITGGQGGAQAPSLRQRSIRDINGIRIQMTKSQQGSSRLFELSKNVSSRLVVTRQSSEELRRKQNKIRKLILENDRSVQEELVQMRLASHHHSWTRIVMAALTLIITIMPLTAQEFFLEIMIAAFFNTSVLVFVQGHANYPEFFYPCAVALLLVPILNRLFRWWNKKRQKKKQQDGNAQGACDSPLPKGPSIRFWAKDEDFMDRSKEHSRTKSKSRAFSYLSPRRK</sequence>
<feature type="compositionally biased region" description="Basic and acidic residues" evidence="1">
    <location>
        <begin position="229"/>
        <end position="244"/>
    </location>
</feature>
<evidence type="ECO:0000313" key="3">
    <source>
        <dbReference type="EMBL" id="CAE0635177.1"/>
    </source>
</evidence>
<feature type="transmembrane region" description="Helical" evidence="2">
    <location>
        <begin position="154"/>
        <end position="171"/>
    </location>
</feature>
<name>A0A7S3XXQ7_HETAK</name>
<gene>
    <name evidence="3" type="ORF">HAKA00212_LOCUS13918</name>
</gene>
<feature type="region of interest" description="Disordered" evidence="1">
    <location>
        <begin position="205"/>
        <end position="260"/>
    </location>
</feature>
<evidence type="ECO:0000256" key="2">
    <source>
        <dbReference type="SAM" id="Phobius"/>
    </source>
</evidence>
<proteinExistence type="predicted"/>
<evidence type="ECO:0000256" key="1">
    <source>
        <dbReference type="SAM" id="MobiDB-lite"/>
    </source>
</evidence>